<evidence type="ECO:0000256" key="1">
    <source>
        <dbReference type="ARBA" id="ARBA00004141"/>
    </source>
</evidence>
<dbReference type="STRING" id="1185766.SAMN05216224_102807"/>
<comment type="subcellular location">
    <subcellularLocation>
        <location evidence="1">Membrane</location>
        <topology evidence="1">Multi-pass membrane protein</topology>
    </subcellularLocation>
</comment>
<dbReference type="PROSITE" id="PS50857">
    <property type="entry name" value="COX2_CUA"/>
    <property type="match status" value="1"/>
</dbReference>
<evidence type="ECO:0000313" key="11">
    <source>
        <dbReference type="Proteomes" id="UP000027725"/>
    </source>
</evidence>
<dbReference type="Gene3D" id="2.60.40.420">
    <property type="entry name" value="Cupredoxins - blue copper proteins"/>
    <property type="match status" value="1"/>
</dbReference>
<evidence type="ECO:0000256" key="3">
    <source>
        <dbReference type="ARBA" id="ARBA00022448"/>
    </source>
</evidence>
<comment type="similarity">
    <text evidence="2">Belongs to the cytochrome c oxidase subunit 2 family.</text>
</comment>
<dbReference type="PANTHER" id="PTHR22888:SF18">
    <property type="entry name" value="CYTOCHROME BO(3) UBIQUINOL OXIDASE SUBUNIT 2"/>
    <property type="match status" value="1"/>
</dbReference>
<sequence>MALPASFAVAALWLSGCAENGVMTPSGPIAAAEKSHMIWFFLWMLPVCLPILIGLPWICIKYRRKGGKGAYRPNWSHSTMAETLIWGGSTLTVILLGVLIWINTIGEDPYKHTGANPIKVQVVGSEWKWMFIYPGKMATVNKVVLPQHTPVEFDITAAGAMQSFWIPRLAGQIYAMPGMQTKMNMTTGDLAKLEGFNSQFNGAAFPLDKFEVDVVSKQDYESFLQSPRQPWNDLLTEFKKVATWNGPQIFDAPPKGWWDKASMDPSMVTNGGAAILDDHDPEQKSIDEAIHSELHLSQNKPQGDAQ</sequence>
<dbReference type="SUPFAM" id="SSF81464">
    <property type="entry name" value="Cytochrome c oxidase subunit II-like, transmembrane region"/>
    <property type="match status" value="1"/>
</dbReference>
<keyword evidence="6 8" id="KW-1133">Transmembrane helix</keyword>
<dbReference type="PANTHER" id="PTHR22888">
    <property type="entry name" value="CYTOCHROME C OXIDASE, SUBUNIT II"/>
    <property type="match status" value="1"/>
</dbReference>
<dbReference type="eggNOG" id="COG1622">
    <property type="taxonomic scope" value="Bacteria"/>
</dbReference>
<comment type="caution">
    <text evidence="10">The sequence shown here is derived from an EMBL/GenBank/DDBJ whole genome shotgun (WGS) entry which is preliminary data.</text>
</comment>
<dbReference type="RefSeq" id="WP_051693447.1">
    <property type="nucleotide sequence ID" value="NZ_FOVB01000002.1"/>
</dbReference>
<gene>
    <name evidence="10" type="ORF">DL1_20800</name>
</gene>
<keyword evidence="4 8" id="KW-0812">Transmembrane</keyword>
<reference evidence="10 11" key="1">
    <citation type="submission" date="2014-03" db="EMBL/GenBank/DDBJ databases">
        <title>The draft genome sequence of Thioclava dalianensis DLFJ1-1.</title>
        <authorList>
            <person name="Lai Q."/>
            <person name="Shao Z."/>
        </authorList>
    </citation>
    <scope>NUCLEOTIDE SEQUENCE [LARGE SCALE GENOMIC DNA]</scope>
    <source>
        <strain evidence="10 11">DLFJ1-1</strain>
    </source>
</reference>
<evidence type="ECO:0000256" key="7">
    <source>
        <dbReference type="ARBA" id="ARBA00023136"/>
    </source>
</evidence>
<proteinExistence type="inferred from homology"/>
<dbReference type="GO" id="GO:0004129">
    <property type="term" value="F:cytochrome-c oxidase activity"/>
    <property type="evidence" value="ECO:0007669"/>
    <property type="project" value="InterPro"/>
</dbReference>
<dbReference type="InterPro" id="IPR002429">
    <property type="entry name" value="CcO_II-like_C"/>
</dbReference>
<dbReference type="OrthoDB" id="9783445at2"/>
<dbReference type="Gene3D" id="1.10.287.90">
    <property type="match status" value="1"/>
</dbReference>
<keyword evidence="5" id="KW-0249">Electron transport</keyword>
<feature type="transmembrane region" description="Helical" evidence="8">
    <location>
        <begin position="81"/>
        <end position="102"/>
    </location>
</feature>
<name>A0A074TID9_9RHOB</name>
<evidence type="ECO:0000256" key="6">
    <source>
        <dbReference type="ARBA" id="ARBA00022989"/>
    </source>
</evidence>
<dbReference type="InterPro" id="IPR008972">
    <property type="entry name" value="Cupredoxin"/>
</dbReference>
<dbReference type="GO" id="GO:0016020">
    <property type="term" value="C:membrane"/>
    <property type="evidence" value="ECO:0007669"/>
    <property type="project" value="UniProtKB-SubCell"/>
</dbReference>
<keyword evidence="11" id="KW-1185">Reference proteome</keyword>
<feature type="transmembrane region" description="Helical" evidence="8">
    <location>
        <begin position="37"/>
        <end position="60"/>
    </location>
</feature>
<organism evidence="10 11">
    <name type="scientific">Thioclava dalianensis</name>
    <dbReference type="NCBI Taxonomy" id="1185766"/>
    <lineage>
        <taxon>Bacteria</taxon>
        <taxon>Pseudomonadati</taxon>
        <taxon>Pseudomonadota</taxon>
        <taxon>Alphaproteobacteria</taxon>
        <taxon>Rhodobacterales</taxon>
        <taxon>Paracoccaceae</taxon>
        <taxon>Thioclava</taxon>
    </lineage>
</organism>
<accession>A0A074TID9</accession>
<feature type="domain" description="Cytochrome oxidase subunit II copper A binding" evidence="9">
    <location>
        <begin position="115"/>
        <end position="226"/>
    </location>
</feature>
<dbReference type="GO" id="GO:0042773">
    <property type="term" value="P:ATP synthesis coupled electron transport"/>
    <property type="evidence" value="ECO:0007669"/>
    <property type="project" value="TreeGrafter"/>
</dbReference>
<dbReference type="SUPFAM" id="SSF49503">
    <property type="entry name" value="Cupredoxins"/>
    <property type="match status" value="1"/>
</dbReference>
<protein>
    <submittedName>
        <fullName evidence="10">Cytochrome O ubiquinol oxidase</fullName>
    </submittedName>
</protein>
<evidence type="ECO:0000259" key="9">
    <source>
        <dbReference type="PROSITE" id="PS50857"/>
    </source>
</evidence>
<evidence type="ECO:0000256" key="5">
    <source>
        <dbReference type="ARBA" id="ARBA00022982"/>
    </source>
</evidence>
<evidence type="ECO:0000256" key="8">
    <source>
        <dbReference type="SAM" id="Phobius"/>
    </source>
</evidence>
<keyword evidence="7 8" id="KW-0472">Membrane</keyword>
<dbReference type="GO" id="GO:0005507">
    <property type="term" value="F:copper ion binding"/>
    <property type="evidence" value="ECO:0007669"/>
    <property type="project" value="InterPro"/>
</dbReference>
<keyword evidence="3" id="KW-0813">Transport</keyword>
<evidence type="ECO:0000256" key="4">
    <source>
        <dbReference type="ARBA" id="ARBA00022692"/>
    </source>
</evidence>
<dbReference type="Proteomes" id="UP000027725">
    <property type="component" value="Unassembled WGS sequence"/>
</dbReference>
<dbReference type="InterPro" id="IPR045187">
    <property type="entry name" value="CcO_II"/>
</dbReference>
<evidence type="ECO:0000256" key="2">
    <source>
        <dbReference type="ARBA" id="ARBA00007866"/>
    </source>
</evidence>
<dbReference type="AlphaFoldDB" id="A0A074TID9"/>
<dbReference type="InterPro" id="IPR036257">
    <property type="entry name" value="Cyt_c_oxidase_su2_TM_sf"/>
</dbReference>
<evidence type="ECO:0000313" key="10">
    <source>
        <dbReference type="EMBL" id="KEP69930.1"/>
    </source>
</evidence>
<dbReference type="EMBL" id="JHEH01000009">
    <property type="protein sequence ID" value="KEP69930.1"/>
    <property type="molecule type" value="Genomic_DNA"/>
</dbReference>